<protein>
    <recommendedName>
        <fullName evidence="10">UDP-N-acetylglucosamine--N-acetylmuramyl-(pentapeptide) pyrophosphoryl-undecaprenol N-acetylglucosamine transferase</fullName>
        <ecNumber evidence="10">2.4.1.227</ecNumber>
    </recommendedName>
    <alternativeName>
        <fullName evidence="10">Undecaprenyl-PP-MurNAc-pentapeptide-UDPGlcNAc GlcNAc transferase</fullName>
    </alternativeName>
</protein>
<feature type="domain" description="Glycosyl transferase family 28 C-terminal" evidence="12">
    <location>
        <begin position="190"/>
        <end position="357"/>
    </location>
</feature>
<evidence type="ECO:0000313" key="13">
    <source>
        <dbReference type="EMBL" id="NMP21614.1"/>
    </source>
</evidence>
<evidence type="ECO:0000256" key="7">
    <source>
        <dbReference type="ARBA" id="ARBA00023136"/>
    </source>
</evidence>
<keyword evidence="7 10" id="KW-0472">Membrane</keyword>
<dbReference type="UniPathway" id="UPA00219"/>
<dbReference type="CDD" id="cd03785">
    <property type="entry name" value="GT28_MurG"/>
    <property type="match status" value="1"/>
</dbReference>
<dbReference type="Pfam" id="PF04101">
    <property type="entry name" value="Glyco_tran_28_C"/>
    <property type="match status" value="1"/>
</dbReference>
<sequence>MRAVLSGGGSGGHIYPALAISRGLLQVEPEAELLYLGTNHGLERDLVPRENIPFRAIHAQGLMGRGLGGKVRGVVALVRGVHDAWRILKRFKPDVVIGTGGYASGPVGLAANLLHVPLIIQEQNAFPGLTNRNLAKRAAAVFVPFEEARQYFPPSARVIIAGNPVSVAGERLSKKDGRKRLGLKPEVRLLMATGGSQGARAINELMLDLLGDVHAASDLGMIWATGKRYYRQVKAAIQERFPDGLDESRVQVFEYFYQIQTVYQAADLFVGRAGMGTITDCEAFGVPAVLIPSPNVSEDHQTKNAQVIETRGAGMLIRETDLARDGARVLELLRDTERTGRMAENMRALFDADAVDRIVRTVVEASRASKGRL</sequence>
<evidence type="ECO:0000256" key="4">
    <source>
        <dbReference type="ARBA" id="ARBA00022679"/>
    </source>
</evidence>
<reference evidence="13 14" key="1">
    <citation type="submission" date="2020-04" db="EMBL/GenBank/DDBJ databases">
        <authorList>
            <person name="Zhang R."/>
            <person name="Schippers A."/>
        </authorList>
    </citation>
    <scope>NUCLEOTIDE SEQUENCE [LARGE SCALE GENOMIC DNA]</scope>
    <source>
        <strain evidence="13 14">DSM 109850</strain>
    </source>
</reference>
<comment type="caution">
    <text evidence="10">Lacks conserved residue(s) required for the propagation of feature annotation.</text>
</comment>
<keyword evidence="9 10" id="KW-0961">Cell wall biogenesis/degradation</keyword>
<dbReference type="GO" id="GO:0009252">
    <property type="term" value="P:peptidoglycan biosynthetic process"/>
    <property type="evidence" value="ECO:0007669"/>
    <property type="project" value="UniProtKB-UniRule"/>
</dbReference>
<comment type="function">
    <text evidence="10">Cell wall formation. Catalyzes the transfer of a GlcNAc subunit on undecaprenyl-pyrophosphoryl-MurNAc-pentapeptide (lipid intermediate I) to form undecaprenyl-pyrophosphoryl-MurNAc-(pentapeptide)GlcNAc (lipid intermediate II).</text>
</comment>
<keyword evidence="14" id="KW-1185">Reference proteome</keyword>
<dbReference type="GO" id="GO:0071555">
    <property type="term" value="P:cell wall organization"/>
    <property type="evidence" value="ECO:0007669"/>
    <property type="project" value="UniProtKB-KW"/>
</dbReference>
<dbReference type="NCBIfam" id="TIGR01133">
    <property type="entry name" value="murG"/>
    <property type="match status" value="1"/>
</dbReference>
<dbReference type="GO" id="GO:0005975">
    <property type="term" value="P:carbohydrate metabolic process"/>
    <property type="evidence" value="ECO:0007669"/>
    <property type="project" value="InterPro"/>
</dbReference>
<evidence type="ECO:0000259" key="12">
    <source>
        <dbReference type="Pfam" id="PF04101"/>
    </source>
</evidence>
<dbReference type="Proteomes" id="UP000533476">
    <property type="component" value="Unassembled WGS sequence"/>
</dbReference>
<dbReference type="PANTHER" id="PTHR21015:SF22">
    <property type="entry name" value="GLYCOSYLTRANSFERASE"/>
    <property type="match status" value="1"/>
</dbReference>
<evidence type="ECO:0000256" key="2">
    <source>
        <dbReference type="ARBA" id="ARBA00022618"/>
    </source>
</evidence>
<organism evidence="13 14">
    <name type="scientific">Sulfobacillus harzensis</name>
    <dbReference type="NCBI Taxonomy" id="2729629"/>
    <lineage>
        <taxon>Bacteria</taxon>
        <taxon>Bacillati</taxon>
        <taxon>Bacillota</taxon>
        <taxon>Clostridia</taxon>
        <taxon>Eubacteriales</taxon>
        <taxon>Clostridiales Family XVII. Incertae Sedis</taxon>
        <taxon>Sulfobacillus</taxon>
    </lineage>
</organism>
<comment type="subcellular location">
    <subcellularLocation>
        <location evidence="10">Cell membrane</location>
        <topology evidence="10">Peripheral membrane protein</topology>
        <orientation evidence="10">Cytoplasmic side</orientation>
    </subcellularLocation>
</comment>
<dbReference type="GO" id="GO:0008360">
    <property type="term" value="P:regulation of cell shape"/>
    <property type="evidence" value="ECO:0007669"/>
    <property type="project" value="UniProtKB-KW"/>
</dbReference>
<keyword evidence="3 10" id="KW-0328">Glycosyltransferase</keyword>
<keyword evidence="4 10" id="KW-0808">Transferase</keyword>
<evidence type="ECO:0000313" key="14">
    <source>
        <dbReference type="Proteomes" id="UP000533476"/>
    </source>
</evidence>
<evidence type="ECO:0000256" key="1">
    <source>
        <dbReference type="ARBA" id="ARBA00022475"/>
    </source>
</evidence>
<evidence type="ECO:0000256" key="6">
    <source>
        <dbReference type="ARBA" id="ARBA00022984"/>
    </source>
</evidence>
<dbReference type="InterPro" id="IPR007235">
    <property type="entry name" value="Glyco_trans_28_C"/>
</dbReference>
<dbReference type="EMBL" id="JABBVZ010000010">
    <property type="protein sequence ID" value="NMP21614.1"/>
    <property type="molecule type" value="Genomic_DNA"/>
</dbReference>
<evidence type="ECO:0000256" key="9">
    <source>
        <dbReference type="ARBA" id="ARBA00023316"/>
    </source>
</evidence>
<dbReference type="AlphaFoldDB" id="A0A7Y0L1K5"/>
<dbReference type="EC" id="2.4.1.227" evidence="10"/>
<dbReference type="InterPro" id="IPR006009">
    <property type="entry name" value="GlcNAc_MurG"/>
</dbReference>
<dbReference type="HAMAP" id="MF_00033">
    <property type="entry name" value="MurG"/>
    <property type="match status" value="1"/>
</dbReference>
<proteinExistence type="inferred from homology"/>
<feature type="binding site" evidence="10">
    <location>
        <begin position="10"/>
        <end position="12"/>
    </location>
    <ligand>
        <name>UDP-N-acetyl-alpha-D-glucosamine</name>
        <dbReference type="ChEBI" id="CHEBI:57705"/>
    </ligand>
</feature>
<comment type="similarity">
    <text evidence="10">Belongs to the glycosyltransferase 28 family. MurG subfamily.</text>
</comment>
<evidence type="ECO:0000256" key="10">
    <source>
        <dbReference type="HAMAP-Rule" id="MF_00033"/>
    </source>
</evidence>
<evidence type="ECO:0000256" key="8">
    <source>
        <dbReference type="ARBA" id="ARBA00023306"/>
    </source>
</evidence>
<dbReference type="InterPro" id="IPR004276">
    <property type="entry name" value="GlycoTrans_28_N"/>
</dbReference>
<feature type="binding site" evidence="10">
    <location>
        <position position="124"/>
    </location>
    <ligand>
        <name>UDP-N-acetyl-alpha-D-glucosamine</name>
        <dbReference type="ChEBI" id="CHEBI:57705"/>
    </ligand>
</feature>
<dbReference type="GO" id="GO:0005886">
    <property type="term" value="C:plasma membrane"/>
    <property type="evidence" value="ECO:0007669"/>
    <property type="project" value="UniProtKB-SubCell"/>
</dbReference>
<dbReference type="SUPFAM" id="SSF53756">
    <property type="entry name" value="UDP-Glycosyltransferase/glycogen phosphorylase"/>
    <property type="match status" value="1"/>
</dbReference>
<keyword evidence="5 10" id="KW-0133">Cell shape</keyword>
<name>A0A7Y0L1K5_9FIRM</name>
<feature type="domain" description="Glycosyltransferase family 28 N-terminal" evidence="11">
    <location>
        <begin position="4"/>
        <end position="142"/>
    </location>
</feature>
<accession>A0A7Y0L1K5</accession>
<dbReference type="Pfam" id="PF03033">
    <property type="entry name" value="Glyco_transf_28"/>
    <property type="match status" value="1"/>
</dbReference>
<keyword evidence="6 10" id="KW-0573">Peptidoglycan synthesis</keyword>
<dbReference type="Gene3D" id="3.40.50.2000">
    <property type="entry name" value="Glycogen Phosphorylase B"/>
    <property type="match status" value="2"/>
</dbReference>
<dbReference type="GO" id="GO:0050511">
    <property type="term" value="F:undecaprenyldiphospho-muramoylpentapeptide beta-N-acetylglucosaminyltransferase activity"/>
    <property type="evidence" value="ECO:0007669"/>
    <property type="project" value="UniProtKB-UniRule"/>
</dbReference>
<evidence type="ECO:0000256" key="5">
    <source>
        <dbReference type="ARBA" id="ARBA00022960"/>
    </source>
</evidence>
<gene>
    <name evidence="10 13" type="primary">murG</name>
    <name evidence="13" type="ORF">HIJ39_04500</name>
</gene>
<keyword evidence="1 10" id="KW-1003">Cell membrane</keyword>
<keyword evidence="2 10" id="KW-0132">Cell division</keyword>
<comment type="catalytic activity">
    <reaction evidence="10">
        <text>di-trans,octa-cis-undecaprenyl diphospho-N-acetyl-alpha-D-muramoyl-L-alanyl-D-glutamyl-meso-2,6-diaminopimeloyl-D-alanyl-D-alanine + UDP-N-acetyl-alpha-D-glucosamine = di-trans,octa-cis-undecaprenyl diphospho-[N-acetyl-alpha-D-glucosaminyl-(1-&gt;4)]-N-acetyl-alpha-D-muramoyl-L-alanyl-D-glutamyl-meso-2,6-diaminopimeloyl-D-alanyl-D-alanine + UDP + H(+)</text>
        <dbReference type="Rhea" id="RHEA:31227"/>
        <dbReference type="ChEBI" id="CHEBI:15378"/>
        <dbReference type="ChEBI" id="CHEBI:57705"/>
        <dbReference type="ChEBI" id="CHEBI:58223"/>
        <dbReference type="ChEBI" id="CHEBI:61387"/>
        <dbReference type="ChEBI" id="CHEBI:61388"/>
        <dbReference type="EC" id="2.4.1.227"/>
    </reaction>
</comment>
<keyword evidence="8 10" id="KW-0131">Cell cycle</keyword>
<dbReference type="GO" id="GO:0051301">
    <property type="term" value="P:cell division"/>
    <property type="evidence" value="ECO:0007669"/>
    <property type="project" value="UniProtKB-KW"/>
</dbReference>
<feature type="binding site" evidence="10">
    <location>
        <position position="196"/>
    </location>
    <ligand>
        <name>UDP-N-acetyl-alpha-D-glucosamine</name>
        <dbReference type="ChEBI" id="CHEBI:57705"/>
    </ligand>
</feature>
<comment type="caution">
    <text evidence="13">The sequence shown here is derived from an EMBL/GenBank/DDBJ whole genome shotgun (WGS) entry which is preliminary data.</text>
</comment>
<feature type="binding site" evidence="10">
    <location>
        <position position="301"/>
    </location>
    <ligand>
        <name>UDP-N-acetyl-alpha-D-glucosamine</name>
        <dbReference type="ChEBI" id="CHEBI:57705"/>
    </ligand>
</feature>
<evidence type="ECO:0000259" key="11">
    <source>
        <dbReference type="Pfam" id="PF03033"/>
    </source>
</evidence>
<comment type="pathway">
    <text evidence="10">Cell wall biogenesis; peptidoglycan biosynthesis.</text>
</comment>
<dbReference type="PANTHER" id="PTHR21015">
    <property type="entry name" value="UDP-N-ACETYLGLUCOSAMINE--N-ACETYLMURAMYL-(PENTAPEPTIDE) PYROPHOSPHORYL-UNDECAPRENOL N-ACETYLGLUCOSAMINE TRANSFERASE 1"/>
    <property type="match status" value="1"/>
</dbReference>
<evidence type="ECO:0000256" key="3">
    <source>
        <dbReference type="ARBA" id="ARBA00022676"/>
    </source>
</evidence>